<dbReference type="OrthoDB" id="10043580at2759"/>
<evidence type="ECO:0000313" key="2">
    <source>
        <dbReference type="EMBL" id="VDP84397.1"/>
    </source>
</evidence>
<dbReference type="Proteomes" id="UP000272942">
    <property type="component" value="Unassembled WGS sequence"/>
</dbReference>
<reference evidence="2 3" key="2">
    <citation type="submission" date="2018-11" db="EMBL/GenBank/DDBJ databases">
        <authorList>
            <consortium name="Pathogen Informatics"/>
        </authorList>
    </citation>
    <scope>NUCLEOTIDE SEQUENCE [LARGE SCALE GENOMIC DNA]</scope>
    <source>
        <strain evidence="2 3">Egypt</strain>
    </source>
</reference>
<dbReference type="WBParaSite" id="ECPE_0000893301-mRNA-1">
    <property type="protein sequence ID" value="ECPE_0000893301-mRNA-1"/>
    <property type="gene ID" value="ECPE_0000893301"/>
</dbReference>
<sequence length="84" mass="9240">MSRKARVEYVQNSEPAFIRQFKQRAGIPISDTVDSKRSQLPHDDGDHGDRPEARAFLADCAIKEKAKVDPKNDGSSELSSVAGL</sequence>
<dbReference type="AlphaFoldDB" id="A0A183APM0"/>
<protein>
    <submittedName>
        <fullName evidence="4">DUF4604 domain-containing protein</fullName>
    </submittedName>
</protein>
<keyword evidence="3" id="KW-1185">Reference proteome</keyword>
<reference evidence="4" key="1">
    <citation type="submission" date="2016-06" db="UniProtKB">
        <authorList>
            <consortium name="WormBaseParasite"/>
        </authorList>
    </citation>
    <scope>IDENTIFICATION</scope>
</reference>
<gene>
    <name evidence="2" type="ORF">ECPE_LOCUS8905</name>
</gene>
<feature type="region of interest" description="Disordered" evidence="1">
    <location>
        <begin position="28"/>
        <end position="52"/>
    </location>
</feature>
<name>A0A183APM0_9TREM</name>
<evidence type="ECO:0000313" key="4">
    <source>
        <dbReference type="WBParaSite" id="ECPE_0000893301-mRNA-1"/>
    </source>
</evidence>
<feature type="compositionally biased region" description="Basic and acidic residues" evidence="1">
    <location>
        <begin position="33"/>
        <end position="52"/>
    </location>
</feature>
<evidence type="ECO:0000256" key="1">
    <source>
        <dbReference type="SAM" id="MobiDB-lite"/>
    </source>
</evidence>
<accession>A0A183APM0</accession>
<proteinExistence type="predicted"/>
<evidence type="ECO:0000313" key="3">
    <source>
        <dbReference type="Proteomes" id="UP000272942"/>
    </source>
</evidence>
<dbReference type="EMBL" id="UZAN01046634">
    <property type="protein sequence ID" value="VDP84397.1"/>
    <property type="molecule type" value="Genomic_DNA"/>
</dbReference>
<organism evidence="4">
    <name type="scientific">Echinostoma caproni</name>
    <dbReference type="NCBI Taxonomy" id="27848"/>
    <lineage>
        <taxon>Eukaryota</taxon>
        <taxon>Metazoa</taxon>
        <taxon>Spiralia</taxon>
        <taxon>Lophotrochozoa</taxon>
        <taxon>Platyhelminthes</taxon>
        <taxon>Trematoda</taxon>
        <taxon>Digenea</taxon>
        <taxon>Plagiorchiida</taxon>
        <taxon>Echinostomata</taxon>
        <taxon>Echinostomatoidea</taxon>
        <taxon>Echinostomatidae</taxon>
        <taxon>Echinostoma</taxon>
    </lineage>
</organism>